<dbReference type="CDD" id="cd00207">
    <property type="entry name" value="fer2"/>
    <property type="match status" value="1"/>
</dbReference>
<keyword evidence="6 12" id="KW-0001">2Fe-2S</keyword>
<dbReference type="InterPro" id="IPR012675">
    <property type="entry name" value="Beta-grasp_dom_sf"/>
</dbReference>
<keyword evidence="12" id="KW-0150">Chloroplast</keyword>
<comment type="function">
    <text evidence="1 12">Ferredoxins are iron-sulfur proteins that transfer electrons in a wide variety of metabolic reactions.</text>
</comment>
<dbReference type="EMBL" id="JACEIK010001132">
    <property type="protein sequence ID" value="MCD7466355.1"/>
    <property type="molecule type" value="Genomic_DNA"/>
</dbReference>
<evidence type="ECO:0000256" key="10">
    <source>
        <dbReference type="ARBA" id="ARBA00023004"/>
    </source>
</evidence>
<keyword evidence="9 12" id="KW-0249">Electron transport</keyword>
<evidence type="ECO:0000256" key="9">
    <source>
        <dbReference type="ARBA" id="ARBA00022982"/>
    </source>
</evidence>
<keyword evidence="11 12" id="KW-0411">Iron-sulfur</keyword>
<keyword evidence="7 12" id="KW-0479">Metal-binding</keyword>
<dbReference type="InterPro" id="IPR010241">
    <property type="entry name" value="Fd_pln"/>
</dbReference>
<evidence type="ECO:0000256" key="11">
    <source>
        <dbReference type="ARBA" id="ARBA00023014"/>
    </source>
</evidence>
<dbReference type="Pfam" id="PF00111">
    <property type="entry name" value="Fer2"/>
    <property type="match status" value="1"/>
</dbReference>
<dbReference type="InterPro" id="IPR002885">
    <property type="entry name" value="PPR_rpt"/>
</dbReference>
<dbReference type="PANTHER" id="PTHR43112">
    <property type="entry name" value="FERREDOXIN"/>
    <property type="match status" value="1"/>
</dbReference>
<dbReference type="NCBIfam" id="TIGR02008">
    <property type="entry name" value="fdx_plant"/>
    <property type="match status" value="1"/>
</dbReference>
<protein>
    <recommendedName>
        <fullName evidence="4 12">Ferredoxin</fullName>
    </recommendedName>
</protein>
<evidence type="ECO:0000256" key="12">
    <source>
        <dbReference type="RuleBase" id="RU364001"/>
    </source>
</evidence>
<comment type="caution">
    <text evidence="14">The sequence shown here is derived from an EMBL/GenBank/DDBJ whole genome shotgun (WGS) entry which is preliminary data.</text>
</comment>
<evidence type="ECO:0000256" key="7">
    <source>
        <dbReference type="ARBA" id="ARBA00022723"/>
    </source>
</evidence>
<evidence type="ECO:0000313" key="15">
    <source>
        <dbReference type="Proteomes" id="UP000823775"/>
    </source>
</evidence>
<keyword evidence="5 12" id="KW-0813">Transport</keyword>
<organism evidence="14 15">
    <name type="scientific">Datura stramonium</name>
    <name type="common">Jimsonweed</name>
    <name type="synonym">Common thornapple</name>
    <dbReference type="NCBI Taxonomy" id="4076"/>
    <lineage>
        <taxon>Eukaryota</taxon>
        <taxon>Viridiplantae</taxon>
        <taxon>Streptophyta</taxon>
        <taxon>Embryophyta</taxon>
        <taxon>Tracheophyta</taxon>
        <taxon>Spermatophyta</taxon>
        <taxon>Magnoliopsida</taxon>
        <taxon>eudicotyledons</taxon>
        <taxon>Gunneridae</taxon>
        <taxon>Pentapetalae</taxon>
        <taxon>asterids</taxon>
        <taxon>lamiids</taxon>
        <taxon>Solanales</taxon>
        <taxon>Solanaceae</taxon>
        <taxon>Solanoideae</taxon>
        <taxon>Datureae</taxon>
        <taxon>Datura</taxon>
    </lineage>
</organism>
<comment type="subcellular location">
    <subcellularLocation>
        <location evidence="2 12">Plastid</location>
        <location evidence="2 12">Chloroplast</location>
    </subcellularLocation>
</comment>
<keyword evidence="12" id="KW-0934">Plastid</keyword>
<keyword evidence="8" id="KW-0677">Repeat</keyword>
<comment type="similarity">
    <text evidence="3 12">Belongs to the 2Fe2S plant-type ferredoxin family.</text>
</comment>
<evidence type="ECO:0000256" key="2">
    <source>
        <dbReference type="ARBA" id="ARBA00004229"/>
    </source>
</evidence>
<keyword evidence="15" id="KW-1185">Reference proteome</keyword>
<feature type="domain" description="2Fe-2S ferredoxin-type" evidence="13">
    <location>
        <begin position="50"/>
        <end position="143"/>
    </location>
</feature>
<evidence type="ECO:0000256" key="3">
    <source>
        <dbReference type="ARBA" id="ARBA00007874"/>
    </source>
</evidence>
<evidence type="ECO:0000256" key="6">
    <source>
        <dbReference type="ARBA" id="ARBA00022714"/>
    </source>
</evidence>
<evidence type="ECO:0000256" key="8">
    <source>
        <dbReference type="ARBA" id="ARBA00022737"/>
    </source>
</evidence>
<dbReference type="Gene3D" id="1.25.40.10">
    <property type="entry name" value="Tetratricopeptide repeat domain"/>
    <property type="match status" value="1"/>
</dbReference>
<evidence type="ECO:0000256" key="1">
    <source>
        <dbReference type="ARBA" id="ARBA00003532"/>
    </source>
</evidence>
<evidence type="ECO:0000256" key="5">
    <source>
        <dbReference type="ARBA" id="ARBA00022448"/>
    </source>
</evidence>
<dbReference type="PROSITE" id="PS51085">
    <property type="entry name" value="2FE2S_FER_2"/>
    <property type="match status" value="1"/>
</dbReference>
<dbReference type="InterPro" id="IPR001041">
    <property type="entry name" value="2Fe-2S_ferredoxin-type"/>
</dbReference>
<sequence length="391" mass="43355">MASIAGTMISTSFMPRKPIMISLKAIPNFGQALFGLKSANGGKITCTATYKVKLITPTGQVEFDCPDDVYILDQAEEEGHELPYSCRAGSCLSCAGKIVTGTVDQSDGNFLDDDQISSEYVLTSVAYPQSDPKGIENKTIQQKEIGEYERVFLSSFKASFHLLSRISPNKTEIPHIQYPKPSNLDSVASTSNSQQSTKFIRLGKYCADILEQVSYLGLAPSTRLYNAVINALIKCTTRPRHLKFQQMQVDNCNPDRFTYNILIHGVCKAGVEEACLVKQMEGVDTLQMCLLTQFWLRGFVMLKGLTRRLNSLGWLEKEPALPSVACSSTLRCLSTNFLPREAAQLLRISIHRGYILDNSTLNIVLTCLIKGLELDDTCQMLDFITVRGVKC</sequence>
<reference evidence="14 15" key="1">
    <citation type="journal article" date="2021" name="BMC Genomics">
        <title>Datura genome reveals duplications of psychoactive alkaloid biosynthetic genes and high mutation rate following tissue culture.</title>
        <authorList>
            <person name="Rajewski A."/>
            <person name="Carter-House D."/>
            <person name="Stajich J."/>
            <person name="Litt A."/>
        </authorList>
    </citation>
    <scope>NUCLEOTIDE SEQUENCE [LARGE SCALE GENOMIC DNA]</scope>
    <source>
        <strain evidence="14">AR-01</strain>
    </source>
</reference>
<accession>A0ABS8T4P4</accession>
<dbReference type="Proteomes" id="UP000823775">
    <property type="component" value="Unassembled WGS sequence"/>
</dbReference>
<dbReference type="Pfam" id="PF12854">
    <property type="entry name" value="PPR_1"/>
    <property type="match status" value="1"/>
</dbReference>
<proteinExistence type="inferred from homology"/>
<evidence type="ECO:0000259" key="13">
    <source>
        <dbReference type="PROSITE" id="PS51085"/>
    </source>
</evidence>
<comment type="cofactor">
    <cofactor evidence="12">
        <name>[2Fe-2S] cluster</name>
        <dbReference type="ChEBI" id="CHEBI:190135"/>
    </cofactor>
    <text evidence="12">Binds 1 [2Fe-2S] cluster.</text>
</comment>
<dbReference type="InterPro" id="IPR036010">
    <property type="entry name" value="2Fe-2S_ferredoxin-like_sf"/>
</dbReference>
<evidence type="ECO:0000313" key="14">
    <source>
        <dbReference type="EMBL" id="MCD7466355.1"/>
    </source>
</evidence>
<keyword evidence="10 12" id="KW-0408">Iron</keyword>
<evidence type="ECO:0000256" key="4">
    <source>
        <dbReference type="ARBA" id="ARBA00013529"/>
    </source>
</evidence>
<dbReference type="PANTHER" id="PTHR43112:SF3">
    <property type="entry name" value="FERREDOXIN-2, CHLOROPLASTIC"/>
    <property type="match status" value="1"/>
</dbReference>
<gene>
    <name evidence="14" type="ORF">HAX54_002965</name>
</gene>
<dbReference type="InterPro" id="IPR011990">
    <property type="entry name" value="TPR-like_helical_dom_sf"/>
</dbReference>
<name>A0ABS8T4P4_DATST</name>
<dbReference type="Gene3D" id="3.10.20.30">
    <property type="match status" value="1"/>
</dbReference>
<dbReference type="SUPFAM" id="SSF54292">
    <property type="entry name" value="2Fe-2S ferredoxin-like"/>
    <property type="match status" value="1"/>
</dbReference>